<proteinExistence type="inferred from homology"/>
<reference evidence="6 7" key="1">
    <citation type="submission" date="2020-03" db="EMBL/GenBank/DDBJ databases">
        <title>WGS of actinomycetes isolated from Thailand.</title>
        <authorList>
            <person name="Thawai C."/>
        </authorList>
    </citation>
    <scope>NUCLEOTIDE SEQUENCE [LARGE SCALE GENOMIC DNA]</scope>
    <source>
        <strain evidence="6 7">PRB2-1</strain>
    </source>
</reference>
<gene>
    <name evidence="6" type="ORF">HCN08_11150</name>
</gene>
<evidence type="ECO:0000256" key="3">
    <source>
        <dbReference type="SAM" id="MobiDB-lite"/>
    </source>
</evidence>
<dbReference type="Pfam" id="PF22624">
    <property type="entry name" value="AASDHPPT_N"/>
    <property type="match status" value="1"/>
</dbReference>
<feature type="region of interest" description="Disordered" evidence="3">
    <location>
        <begin position="221"/>
        <end position="240"/>
    </location>
</feature>
<organism evidence="6 7">
    <name type="scientific">Actinacidiphila epipremni</name>
    <dbReference type="NCBI Taxonomy" id="2053013"/>
    <lineage>
        <taxon>Bacteria</taxon>
        <taxon>Bacillati</taxon>
        <taxon>Actinomycetota</taxon>
        <taxon>Actinomycetes</taxon>
        <taxon>Kitasatosporales</taxon>
        <taxon>Streptomycetaceae</taxon>
        <taxon>Actinacidiphila</taxon>
    </lineage>
</organism>
<keyword evidence="7" id="KW-1185">Reference proteome</keyword>
<feature type="domain" description="4'-phosphopantetheinyl transferase" evidence="4">
    <location>
        <begin position="106"/>
        <end position="169"/>
    </location>
</feature>
<feature type="domain" description="4'-phosphopantetheinyl transferase N-terminal" evidence="5">
    <location>
        <begin position="21"/>
        <end position="100"/>
    </location>
</feature>
<feature type="compositionally biased region" description="Pro residues" evidence="3">
    <location>
        <begin position="227"/>
        <end position="240"/>
    </location>
</feature>
<dbReference type="InterPro" id="IPR037143">
    <property type="entry name" value="4-PPantetheinyl_Trfase_dom_sf"/>
</dbReference>
<dbReference type="PANTHER" id="PTHR12215">
    <property type="entry name" value="PHOSPHOPANTETHEINE TRANSFERASE"/>
    <property type="match status" value="1"/>
</dbReference>
<dbReference type="RefSeq" id="WP_167982815.1">
    <property type="nucleotide sequence ID" value="NZ_JAATEJ010000006.1"/>
</dbReference>
<dbReference type="GO" id="GO:0016740">
    <property type="term" value="F:transferase activity"/>
    <property type="evidence" value="ECO:0007669"/>
    <property type="project" value="UniProtKB-KW"/>
</dbReference>
<evidence type="ECO:0000256" key="2">
    <source>
        <dbReference type="ARBA" id="ARBA00022679"/>
    </source>
</evidence>
<dbReference type="Pfam" id="PF01648">
    <property type="entry name" value="ACPS"/>
    <property type="match status" value="1"/>
</dbReference>
<dbReference type="InterPro" id="IPR008278">
    <property type="entry name" value="4-PPantetheinyl_Trfase_dom"/>
</dbReference>
<dbReference type="Proteomes" id="UP000734511">
    <property type="component" value="Unassembled WGS sequence"/>
</dbReference>
<evidence type="ECO:0000259" key="5">
    <source>
        <dbReference type="Pfam" id="PF22624"/>
    </source>
</evidence>
<evidence type="ECO:0000313" key="6">
    <source>
        <dbReference type="EMBL" id="NJP43958.1"/>
    </source>
</evidence>
<protein>
    <submittedName>
        <fullName evidence="6">4'-phosphopantetheinyl transferase superfamily protein</fullName>
    </submittedName>
</protein>
<sequence>MDEDEVEVWVVAGPGPAEAELFAVLDAEERERAAAYRSAVDRRRFVLAHGALRHIVAARLGAPAGELRFRRGPHGKPELAGRWQGAQLNLSHSAEVAMVALSAARPVGVDVQQVLPRLDAEAMARRYFPPQEAGHVGAAPDALTRAERFARLWARKEALTKAHGGRLAQALRVPVPDGPPPPDLPARDAWSRGYRLTDVPAPPGYRAAVALSGDAAFTVAQHHWTGPPSPAPALDPEPQP</sequence>
<comment type="caution">
    <text evidence="6">The sequence shown here is derived from an EMBL/GenBank/DDBJ whole genome shotgun (WGS) entry which is preliminary data.</text>
</comment>
<evidence type="ECO:0000256" key="1">
    <source>
        <dbReference type="ARBA" id="ARBA00010990"/>
    </source>
</evidence>
<dbReference type="InterPro" id="IPR055066">
    <property type="entry name" value="AASDHPPT_N"/>
</dbReference>
<accession>A0ABX0ZQX2</accession>
<keyword evidence="2 6" id="KW-0808">Transferase</keyword>
<comment type="similarity">
    <text evidence="1">Belongs to the P-Pant transferase superfamily. Gsp/Sfp/HetI/AcpT family.</text>
</comment>
<evidence type="ECO:0000259" key="4">
    <source>
        <dbReference type="Pfam" id="PF01648"/>
    </source>
</evidence>
<dbReference type="EMBL" id="JAATEJ010000006">
    <property type="protein sequence ID" value="NJP43958.1"/>
    <property type="molecule type" value="Genomic_DNA"/>
</dbReference>
<name>A0ABX0ZQX2_9ACTN</name>
<dbReference type="InterPro" id="IPR050559">
    <property type="entry name" value="P-Pant_transferase_sf"/>
</dbReference>
<dbReference type="SUPFAM" id="SSF56214">
    <property type="entry name" value="4'-phosphopantetheinyl transferase"/>
    <property type="match status" value="2"/>
</dbReference>
<dbReference type="PANTHER" id="PTHR12215:SF10">
    <property type="entry name" value="L-AMINOADIPATE-SEMIALDEHYDE DEHYDROGENASE-PHOSPHOPANTETHEINYL TRANSFERASE"/>
    <property type="match status" value="1"/>
</dbReference>
<evidence type="ECO:0000313" key="7">
    <source>
        <dbReference type="Proteomes" id="UP000734511"/>
    </source>
</evidence>
<dbReference type="Gene3D" id="3.90.470.20">
    <property type="entry name" value="4'-phosphopantetheinyl transferase domain"/>
    <property type="match status" value="1"/>
</dbReference>